<dbReference type="GO" id="GO:0016020">
    <property type="term" value="C:membrane"/>
    <property type="evidence" value="ECO:0007669"/>
    <property type="project" value="UniProtKB-SubCell"/>
</dbReference>
<dbReference type="PANTHER" id="PTHR10250">
    <property type="entry name" value="MICROSOMAL GLUTATHIONE S-TRANSFERASE"/>
    <property type="match status" value="1"/>
</dbReference>
<dbReference type="SUPFAM" id="SSF161084">
    <property type="entry name" value="MAPEG domain-like"/>
    <property type="match status" value="1"/>
</dbReference>
<dbReference type="InterPro" id="IPR001129">
    <property type="entry name" value="Membr-assoc_MAPEG"/>
</dbReference>
<comment type="caution">
    <text evidence="6">The sequence shown here is derived from an EMBL/GenBank/DDBJ whole genome shotgun (WGS) entry which is preliminary data.</text>
</comment>
<keyword evidence="2 5" id="KW-0812">Transmembrane</keyword>
<protein>
    <submittedName>
        <fullName evidence="6">Microsomal glutathione s-transferase</fullName>
    </submittedName>
</protein>
<dbReference type="Pfam" id="PF01124">
    <property type="entry name" value="MAPEG"/>
    <property type="match status" value="1"/>
</dbReference>
<evidence type="ECO:0000313" key="7">
    <source>
        <dbReference type="Proteomes" id="UP000076874"/>
    </source>
</evidence>
<evidence type="ECO:0000256" key="1">
    <source>
        <dbReference type="ARBA" id="ARBA00004141"/>
    </source>
</evidence>
<evidence type="ECO:0000256" key="2">
    <source>
        <dbReference type="ARBA" id="ARBA00022692"/>
    </source>
</evidence>
<name>A0A162MNJ2_9HYPO</name>
<dbReference type="Proteomes" id="UP000076874">
    <property type="component" value="Unassembled WGS sequence"/>
</dbReference>
<dbReference type="InterPro" id="IPR023352">
    <property type="entry name" value="MAPEG-like_dom_sf"/>
</dbReference>
<organism evidence="6 7">
    <name type="scientific">Niveomyces insectorum RCEF 264</name>
    <dbReference type="NCBI Taxonomy" id="1081102"/>
    <lineage>
        <taxon>Eukaryota</taxon>
        <taxon>Fungi</taxon>
        <taxon>Dikarya</taxon>
        <taxon>Ascomycota</taxon>
        <taxon>Pezizomycotina</taxon>
        <taxon>Sordariomycetes</taxon>
        <taxon>Hypocreomycetidae</taxon>
        <taxon>Hypocreales</taxon>
        <taxon>Cordycipitaceae</taxon>
        <taxon>Niveomyces</taxon>
    </lineage>
</organism>
<dbReference type="OrthoDB" id="410651at2759"/>
<sequence length="150" mass="16073">MSSLVSLQVPVEYGYVLGAATAACFVNAYHGILTGAARRAAKVPYPVAYATAEAAEKDPAVFKFNCAQKVHSNFTENFSPFIVELLISGLRFPLASAALGAGWVVSRILFARGYVNSGPTGRHIGAPHALFDFVLKFMSGYTAYTFLCPQ</sequence>
<evidence type="ECO:0000256" key="3">
    <source>
        <dbReference type="ARBA" id="ARBA00022989"/>
    </source>
</evidence>
<feature type="transmembrane region" description="Helical" evidence="5">
    <location>
        <begin position="13"/>
        <end position="32"/>
    </location>
</feature>
<keyword evidence="6" id="KW-0808">Transferase</keyword>
<dbReference type="GO" id="GO:0004602">
    <property type="term" value="F:glutathione peroxidase activity"/>
    <property type="evidence" value="ECO:0007669"/>
    <property type="project" value="TreeGrafter"/>
</dbReference>
<dbReference type="AlphaFoldDB" id="A0A162MNJ2"/>
<evidence type="ECO:0000313" key="6">
    <source>
        <dbReference type="EMBL" id="OAA64540.1"/>
    </source>
</evidence>
<keyword evidence="3 5" id="KW-1133">Transmembrane helix</keyword>
<dbReference type="GO" id="GO:0005783">
    <property type="term" value="C:endoplasmic reticulum"/>
    <property type="evidence" value="ECO:0007669"/>
    <property type="project" value="TreeGrafter"/>
</dbReference>
<dbReference type="GO" id="GO:0005635">
    <property type="term" value="C:nuclear envelope"/>
    <property type="evidence" value="ECO:0007669"/>
    <property type="project" value="TreeGrafter"/>
</dbReference>
<keyword evidence="4 5" id="KW-0472">Membrane</keyword>
<keyword evidence="7" id="KW-1185">Reference proteome</keyword>
<dbReference type="InterPro" id="IPR050997">
    <property type="entry name" value="MAPEG"/>
</dbReference>
<dbReference type="EMBL" id="AZHD01000004">
    <property type="protein sequence ID" value="OAA64540.1"/>
    <property type="molecule type" value="Genomic_DNA"/>
</dbReference>
<dbReference type="STRING" id="1081102.A0A162MNJ2"/>
<gene>
    <name evidence="6" type="ORF">SPI_03187</name>
</gene>
<proteinExistence type="predicted"/>
<accession>A0A162MNJ2</accession>
<dbReference type="GO" id="GO:0004364">
    <property type="term" value="F:glutathione transferase activity"/>
    <property type="evidence" value="ECO:0007669"/>
    <property type="project" value="TreeGrafter"/>
</dbReference>
<dbReference type="Gene3D" id="1.20.120.550">
    <property type="entry name" value="Membrane associated eicosanoid/glutathione metabolism-like domain"/>
    <property type="match status" value="1"/>
</dbReference>
<comment type="subcellular location">
    <subcellularLocation>
        <location evidence="1">Membrane</location>
        <topology evidence="1">Multi-pass membrane protein</topology>
    </subcellularLocation>
</comment>
<evidence type="ECO:0000256" key="5">
    <source>
        <dbReference type="SAM" id="Phobius"/>
    </source>
</evidence>
<reference evidence="6 7" key="1">
    <citation type="journal article" date="2016" name="Genome Biol. Evol.">
        <title>Divergent and convergent evolution of fungal pathogenicity.</title>
        <authorList>
            <person name="Shang Y."/>
            <person name="Xiao G."/>
            <person name="Zheng P."/>
            <person name="Cen K."/>
            <person name="Zhan S."/>
            <person name="Wang C."/>
        </authorList>
    </citation>
    <scope>NUCLEOTIDE SEQUENCE [LARGE SCALE GENOMIC DNA]</scope>
    <source>
        <strain evidence="6 7">RCEF 264</strain>
    </source>
</reference>
<dbReference type="PANTHER" id="PTHR10250:SF26">
    <property type="entry name" value="GLUTATHIONE S-TRANSFERASE 3, MITOCHONDRIAL"/>
    <property type="match status" value="1"/>
</dbReference>
<evidence type="ECO:0000256" key="4">
    <source>
        <dbReference type="ARBA" id="ARBA00023136"/>
    </source>
</evidence>